<dbReference type="AlphaFoldDB" id="A0A164Q6U4"/>
<gene>
    <name evidence="1" type="ORF">APZ42_028606</name>
</gene>
<organism evidence="1 2">
    <name type="scientific">Daphnia magna</name>
    <dbReference type="NCBI Taxonomy" id="35525"/>
    <lineage>
        <taxon>Eukaryota</taxon>
        <taxon>Metazoa</taxon>
        <taxon>Ecdysozoa</taxon>
        <taxon>Arthropoda</taxon>
        <taxon>Crustacea</taxon>
        <taxon>Branchiopoda</taxon>
        <taxon>Diplostraca</taxon>
        <taxon>Cladocera</taxon>
        <taxon>Anomopoda</taxon>
        <taxon>Daphniidae</taxon>
        <taxon>Daphnia</taxon>
    </lineage>
</organism>
<evidence type="ECO:0000313" key="1">
    <source>
        <dbReference type="EMBL" id="KZS07483.1"/>
    </source>
</evidence>
<comment type="caution">
    <text evidence="1">The sequence shown here is derived from an EMBL/GenBank/DDBJ whole genome shotgun (WGS) entry which is preliminary data.</text>
</comment>
<dbReference type="Proteomes" id="UP000076858">
    <property type="component" value="Unassembled WGS sequence"/>
</dbReference>
<evidence type="ECO:0000313" key="2">
    <source>
        <dbReference type="Proteomes" id="UP000076858"/>
    </source>
</evidence>
<sequence length="165" mass="19209">MAVDAAQAKLGWRIFIDMARSEGLPYFEQIQVNENCPSQLEVWPPFQRAYDIAVNTDPRHSYKTHLMRLIVRHDLKFIFEVLGQMQHVASFFSDNRIDESQMRSELGKLKTATVCQGRYPVEMYEGINLMVVNLAKLDVRLVCSRLNINFCELNNGSYYRQEVDI</sequence>
<proteinExistence type="predicted"/>
<protein>
    <submittedName>
        <fullName evidence="1">Uncharacterized protein</fullName>
    </submittedName>
</protein>
<dbReference type="EMBL" id="LRGB01002451">
    <property type="protein sequence ID" value="KZS07483.1"/>
    <property type="molecule type" value="Genomic_DNA"/>
</dbReference>
<accession>A0A164Q6U4</accession>
<reference evidence="1 2" key="1">
    <citation type="submission" date="2016-03" db="EMBL/GenBank/DDBJ databases">
        <title>EvidentialGene: Evidence-directed Construction of Genes on Genomes.</title>
        <authorList>
            <person name="Gilbert D.G."/>
            <person name="Choi J.-H."/>
            <person name="Mockaitis K."/>
            <person name="Colbourne J."/>
            <person name="Pfrender M."/>
        </authorList>
    </citation>
    <scope>NUCLEOTIDE SEQUENCE [LARGE SCALE GENOMIC DNA]</scope>
    <source>
        <strain evidence="1 2">Xinb3</strain>
        <tissue evidence="1">Complete organism</tissue>
    </source>
</reference>
<name>A0A164Q6U4_9CRUS</name>
<keyword evidence="2" id="KW-1185">Reference proteome</keyword>